<dbReference type="GO" id="GO:0006298">
    <property type="term" value="P:mismatch repair"/>
    <property type="evidence" value="ECO:0007669"/>
    <property type="project" value="UniProtKB-UniRule"/>
</dbReference>
<evidence type="ECO:0000256" key="2">
    <source>
        <dbReference type="ARBA" id="ARBA00022759"/>
    </source>
</evidence>
<dbReference type="GO" id="GO:0004519">
    <property type="term" value="F:endonuclease activity"/>
    <property type="evidence" value="ECO:0007669"/>
    <property type="project" value="UniProtKB-KW"/>
</dbReference>
<dbReference type="KEGG" id="pagc:BEE12_18895"/>
<dbReference type="RefSeq" id="WP_010247714.1">
    <property type="nucleotide sequence ID" value="NZ_ADWZ01000003.1"/>
</dbReference>
<comment type="function">
    <text evidence="6">May nick specific sequences that contain T:G mispairs resulting from m5C-deamination.</text>
</comment>
<organism evidence="7 8">
    <name type="scientific">Enterobacter agglomerans</name>
    <name type="common">Erwinia herbicola</name>
    <name type="synonym">Pantoea agglomerans</name>
    <dbReference type="NCBI Taxonomy" id="549"/>
    <lineage>
        <taxon>Bacteria</taxon>
        <taxon>Pseudomonadati</taxon>
        <taxon>Pseudomonadota</taxon>
        <taxon>Gammaproteobacteria</taxon>
        <taxon>Enterobacterales</taxon>
        <taxon>Erwiniaceae</taxon>
        <taxon>Pantoea</taxon>
        <taxon>Pantoea agglomerans group</taxon>
    </lineage>
</organism>
<dbReference type="Gene3D" id="3.40.960.10">
    <property type="entry name" value="VSR Endonuclease"/>
    <property type="match status" value="1"/>
</dbReference>
<keyword evidence="8" id="KW-1185">Reference proteome</keyword>
<dbReference type="STRING" id="549.BEE12_18895"/>
<dbReference type="Pfam" id="PF03852">
    <property type="entry name" value="Vsr"/>
    <property type="match status" value="1"/>
</dbReference>
<proteinExistence type="inferred from homology"/>
<dbReference type="CDD" id="cd00221">
    <property type="entry name" value="Vsr"/>
    <property type="match status" value="1"/>
</dbReference>
<evidence type="ECO:0000256" key="4">
    <source>
        <dbReference type="ARBA" id="ARBA00022801"/>
    </source>
</evidence>
<keyword evidence="2 6" id="KW-0255">Endonuclease</keyword>
<evidence type="ECO:0000256" key="1">
    <source>
        <dbReference type="ARBA" id="ARBA00022722"/>
    </source>
</evidence>
<protein>
    <recommendedName>
        <fullName evidence="6">Very short patch repair endonuclease</fullName>
        <ecNumber evidence="6">3.1.-.-</ecNumber>
    </recommendedName>
</protein>
<evidence type="ECO:0000313" key="8">
    <source>
        <dbReference type="Proteomes" id="UP000254640"/>
    </source>
</evidence>
<evidence type="ECO:0000256" key="5">
    <source>
        <dbReference type="ARBA" id="ARBA00023204"/>
    </source>
</evidence>
<evidence type="ECO:0000256" key="3">
    <source>
        <dbReference type="ARBA" id="ARBA00022763"/>
    </source>
</evidence>
<dbReference type="AlphaFoldDB" id="A0A379AEC5"/>
<keyword evidence="4 6" id="KW-0378">Hydrolase</keyword>
<keyword evidence="3 6" id="KW-0227">DNA damage</keyword>
<keyword evidence="1 6" id="KW-0540">Nuclease</keyword>
<comment type="similarity">
    <text evidence="6">Belongs to the vsr family.</text>
</comment>
<reference evidence="7 8" key="1">
    <citation type="submission" date="2018-06" db="EMBL/GenBank/DDBJ databases">
        <authorList>
            <consortium name="Pathogen Informatics"/>
            <person name="Doyle S."/>
        </authorList>
    </citation>
    <scope>NUCLEOTIDE SEQUENCE [LARGE SCALE GENOMIC DNA]</scope>
    <source>
        <strain evidence="7 8">NCTC9381</strain>
    </source>
</reference>
<dbReference type="InterPro" id="IPR004603">
    <property type="entry name" value="DNA_mismatch_endonuc_vsr"/>
</dbReference>
<evidence type="ECO:0000256" key="6">
    <source>
        <dbReference type="PIRNR" id="PIRNR018267"/>
    </source>
</evidence>
<keyword evidence="5 6" id="KW-0234">DNA repair</keyword>
<dbReference type="EC" id="3.1.-.-" evidence="6"/>
<dbReference type="NCBIfam" id="TIGR00632">
    <property type="entry name" value="vsr"/>
    <property type="match status" value="1"/>
</dbReference>
<dbReference type="EMBL" id="UGSO01000001">
    <property type="protein sequence ID" value="SUB16231.1"/>
    <property type="molecule type" value="Genomic_DNA"/>
</dbReference>
<sequence length="159" mass="18836">MADVHSSEIRSKNMRAIRAQDTAIEQRIALLLKDRGFSFRVQDKNLPGRPDFVLTEHQAIIFVHGCFWHRHHCYLFKLPATRTEFWTGKINSNVERDRRYVRQLQESGWKVLIIWECALRGKLRLTDQDLLERLEEWLLAMPESAEVDHQGIHHYNADC</sequence>
<dbReference type="SUPFAM" id="SSF52980">
    <property type="entry name" value="Restriction endonuclease-like"/>
    <property type="match status" value="1"/>
</dbReference>
<name>A0A379AEC5_ENTAG</name>
<dbReference type="PIRSF" id="PIRSF018267">
    <property type="entry name" value="VSR_endonuc"/>
    <property type="match status" value="1"/>
</dbReference>
<accession>A0A379AEC5</accession>
<dbReference type="GeneID" id="66825500"/>
<dbReference type="REBASE" id="695812">
    <property type="entry name" value="V.PagCB1DcmP"/>
</dbReference>
<dbReference type="OrthoDB" id="9801520at2"/>
<dbReference type="Proteomes" id="UP000254640">
    <property type="component" value="Unassembled WGS sequence"/>
</dbReference>
<dbReference type="REBASE" id="405563">
    <property type="entry name" value="V.Pag9381DcmP"/>
</dbReference>
<dbReference type="InterPro" id="IPR011335">
    <property type="entry name" value="Restrct_endonuc-II-like"/>
</dbReference>
<dbReference type="GO" id="GO:0016787">
    <property type="term" value="F:hydrolase activity"/>
    <property type="evidence" value="ECO:0007669"/>
    <property type="project" value="UniProtKB-KW"/>
</dbReference>
<evidence type="ECO:0000313" key="7">
    <source>
        <dbReference type="EMBL" id="SUB16231.1"/>
    </source>
</evidence>
<gene>
    <name evidence="7" type="primary">vsr</name>
    <name evidence="7" type="ORF">NCTC9381_02134</name>
</gene>